<evidence type="ECO:0000313" key="1">
    <source>
        <dbReference type="EMBL" id="EHJ52106.1"/>
    </source>
</evidence>
<evidence type="ECO:0008006" key="3">
    <source>
        <dbReference type="Google" id="ProtNLM"/>
    </source>
</evidence>
<sequence length="214" mass="24794">MHYIDLALKYGGFTSLDKVYLKNKLADLPDADKLIFITPPPSVINAYFAELYQKDSPQAATDYYFDLSQHLQLLTKEPSFDEQKPFVRLNLSGKAYGFAYENDQEKAQVFSEEKDAVSDSLLFELAQIFPQYKIFLENQVIKMAKLTFDESQLETIAVSDSLLSEAVRLNKEWLKLTSFNQEDLLELAQDYQGQRYYSYEQNQAVLYIKEDEPV</sequence>
<evidence type="ECO:0000313" key="2">
    <source>
        <dbReference type="Proteomes" id="UP000003573"/>
    </source>
</evidence>
<dbReference type="AlphaFoldDB" id="G5JVP9"/>
<protein>
    <recommendedName>
        <fullName evidence="3">Cystathionine beta-lyase</fullName>
    </recommendedName>
</protein>
<dbReference type="EMBL" id="AEUW02000001">
    <property type="protein sequence ID" value="EHJ52106.1"/>
    <property type="molecule type" value="Genomic_DNA"/>
</dbReference>
<gene>
    <name evidence="1" type="ORF">STRMA_0905</name>
</gene>
<accession>G5JVP9</accession>
<dbReference type="eggNOG" id="COG4468">
    <property type="taxonomic scope" value="Bacteria"/>
</dbReference>
<dbReference type="RefSeq" id="WP_003079793.1">
    <property type="nucleotide sequence ID" value="NZ_AEUW02000001.1"/>
</dbReference>
<reference evidence="1 2" key="1">
    <citation type="journal article" date="2014" name="Int. J. Syst. Evol. Microbiol.">
        <title>Phylogenomics and the dynamic genome evolution of the genus Streptococcus.</title>
        <authorList>
            <consortium name="The Broad Institute Genome Sequencing Platform"/>
            <person name="Richards V.P."/>
            <person name="Palmer S.R."/>
            <person name="Pavinski Bitar P.D."/>
            <person name="Qin X."/>
            <person name="Weinstock G.M."/>
            <person name="Highlander S.K."/>
            <person name="Town C.D."/>
            <person name="Burne R.A."/>
            <person name="Stanhope M.J."/>
        </authorList>
    </citation>
    <scope>NUCLEOTIDE SEQUENCE [LARGE SCALE GENOMIC DNA]</scope>
    <source>
        <strain evidence="1 2">NCTC 11558</strain>
    </source>
</reference>
<organism evidence="1 2">
    <name type="scientific">Streptococcus macacae NCTC 11558</name>
    <dbReference type="NCBI Taxonomy" id="764298"/>
    <lineage>
        <taxon>Bacteria</taxon>
        <taxon>Bacillati</taxon>
        <taxon>Bacillota</taxon>
        <taxon>Bacilli</taxon>
        <taxon>Lactobacillales</taxon>
        <taxon>Streptococcaceae</taxon>
        <taxon>Streptococcus</taxon>
    </lineage>
</organism>
<comment type="caution">
    <text evidence="1">The sequence shown here is derived from an EMBL/GenBank/DDBJ whole genome shotgun (WGS) entry which is preliminary data.</text>
</comment>
<proteinExistence type="predicted"/>
<dbReference type="STRING" id="764298.STRMA_0905"/>
<name>G5JVP9_9STRE</name>
<dbReference type="OrthoDB" id="2200206at2"/>
<dbReference type="Proteomes" id="UP000003573">
    <property type="component" value="Unassembled WGS sequence"/>
</dbReference>
<keyword evidence="2" id="KW-1185">Reference proteome</keyword>